<keyword evidence="7" id="KW-1185">Reference proteome</keyword>
<dbReference type="Proteomes" id="UP000811899">
    <property type="component" value="Unassembled WGS sequence"/>
</dbReference>
<keyword evidence="1" id="KW-0677">Repeat</keyword>
<dbReference type="PANTHER" id="PTHR12655">
    <property type="entry name" value="ACYL-COA THIOESTERASE"/>
    <property type="match status" value="1"/>
</dbReference>
<dbReference type="InterPro" id="IPR033120">
    <property type="entry name" value="HOTDOG_ACOT"/>
</dbReference>
<evidence type="ECO:0000256" key="1">
    <source>
        <dbReference type="ARBA" id="ARBA00022737"/>
    </source>
</evidence>
<dbReference type="InterPro" id="IPR029069">
    <property type="entry name" value="HotDog_dom_sf"/>
</dbReference>
<sequence>MPRPNDTTFHQTLALGSSPELRRRFMVLDEPIQGNLRFGLLLEVLDKIAEETALNYVNRYHPEARVVTAAIDDIYVRHAADLTRDIAFHARINHVGRSSLVVGIRVEQPGDPVNHIASCHFTMVARSGTGDNATSVALPPLEYLDATEQKRAAKAVASREEYQRQQTLLSEPPSREEFEMLVKLHQALDEPDLSAGRRVQDEACFRGYKAGRLVTDSWERMYPEKENVPRSIFGGYLIRKAFEISAICSDQVAPDRSIIAAVTRINFFQPVRIGDTLHFTSRVIYTRDSFICVEASIERTSRDRTTKALSNSCYFTFANVDSALAHQPVPQIYPATYAEDTRYLAAHRSLKSLVEHHNII</sequence>
<dbReference type="InterPro" id="IPR006683">
    <property type="entry name" value="Thioestr_dom"/>
</dbReference>
<accession>A0AAW4L423</accession>
<dbReference type="RefSeq" id="WP_214170417.1">
    <property type="nucleotide sequence ID" value="NZ_JAHCVJ010000001.1"/>
</dbReference>
<dbReference type="GO" id="GO:0006637">
    <property type="term" value="P:acyl-CoA metabolic process"/>
    <property type="evidence" value="ECO:0007669"/>
    <property type="project" value="TreeGrafter"/>
</dbReference>
<dbReference type="Gene3D" id="3.10.129.10">
    <property type="entry name" value="Hotdog Thioesterase"/>
    <property type="match status" value="2"/>
</dbReference>
<reference evidence="6 7" key="1">
    <citation type="submission" date="2021-05" db="EMBL/GenBank/DDBJ databases">
        <title>The draft genome of Geobacter pelophilus DSM 12255.</title>
        <authorList>
            <person name="Xu Z."/>
            <person name="Masuda Y."/>
            <person name="Itoh H."/>
            <person name="Senoo K."/>
        </authorList>
    </citation>
    <scope>NUCLEOTIDE SEQUENCE [LARGE SCALE GENOMIC DNA]</scope>
    <source>
        <strain evidence="6 7">DSM 12255</strain>
    </source>
</reference>
<evidence type="ECO:0000259" key="5">
    <source>
        <dbReference type="PROSITE" id="PS51770"/>
    </source>
</evidence>
<dbReference type="PROSITE" id="PS51770">
    <property type="entry name" value="HOTDOG_ACOT"/>
    <property type="match status" value="2"/>
</dbReference>
<organism evidence="6 7">
    <name type="scientific">Geoanaerobacter pelophilus</name>
    <dbReference type="NCBI Taxonomy" id="60036"/>
    <lineage>
        <taxon>Bacteria</taxon>
        <taxon>Pseudomonadati</taxon>
        <taxon>Thermodesulfobacteriota</taxon>
        <taxon>Desulfuromonadia</taxon>
        <taxon>Geobacterales</taxon>
        <taxon>Geobacteraceae</taxon>
        <taxon>Geoanaerobacter</taxon>
    </lineage>
</organism>
<dbReference type="SUPFAM" id="SSF54637">
    <property type="entry name" value="Thioesterase/thiol ester dehydrase-isomerase"/>
    <property type="match status" value="2"/>
</dbReference>
<dbReference type="PANTHER" id="PTHR12655:SF0">
    <property type="entry name" value="ACYL-COENZYME A THIOESTERASE 9, MITOCHONDRIAL"/>
    <property type="match status" value="1"/>
</dbReference>
<dbReference type="GO" id="GO:0047617">
    <property type="term" value="F:fatty acyl-CoA hydrolase activity"/>
    <property type="evidence" value="ECO:0007669"/>
    <property type="project" value="TreeGrafter"/>
</dbReference>
<comment type="caution">
    <text evidence="6">The sequence shown here is derived from an EMBL/GenBank/DDBJ whole genome shotgun (WGS) entry which is preliminary data.</text>
</comment>
<dbReference type="EMBL" id="JAHCVJ010000001">
    <property type="protein sequence ID" value="MBT0663698.1"/>
    <property type="molecule type" value="Genomic_DNA"/>
</dbReference>
<evidence type="ECO:0000313" key="7">
    <source>
        <dbReference type="Proteomes" id="UP000811899"/>
    </source>
</evidence>
<evidence type="ECO:0000256" key="2">
    <source>
        <dbReference type="ARBA" id="ARBA00022801"/>
    </source>
</evidence>
<proteinExistence type="predicted"/>
<dbReference type="Pfam" id="PF03061">
    <property type="entry name" value="4HBT"/>
    <property type="match status" value="2"/>
</dbReference>
<keyword evidence="3" id="KW-0809">Transit peptide</keyword>
<feature type="domain" description="HotDog ACOT-type" evidence="5">
    <location>
        <begin position="15"/>
        <end position="129"/>
    </location>
</feature>
<dbReference type="CDD" id="cd03442">
    <property type="entry name" value="BFIT_BACH"/>
    <property type="match status" value="2"/>
</dbReference>
<name>A0AAW4L423_9BACT</name>
<dbReference type="AlphaFoldDB" id="A0AAW4L423"/>
<gene>
    <name evidence="6" type="ORF">KI809_05220</name>
</gene>
<keyword evidence="2 4" id="KW-0378">Hydrolase</keyword>
<evidence type="ECO:0000313" key="6">
    <source>
        <dbReference type="EMBL" id="MBT0663698.1"/>
    </source>
</evidence>
<protein>
    <submittedName>
        <fullName evidence="6">Acyl-CoA thioesterase</fullName>
    </submittedName>
</protein>
<feature type="domain" description="HotDog ACOT-type" evidence="5">
    <location>
        <begin position="211"/>
        <end position="323"/>
    </location>
</feature>
<evidence type="ECO:0000256" key="4">
    <source>
        <dbReference type="PROSITE-ProRule" id="PRU01106"/>
    </source>
</evidence>
<evidence type="ECO:0000256" key="3">
    <source>
        <dbReference type="ARBA" id="ARBA00022946"/>
    </source>
</evidence>